<dbReference type="CDD" id="cd11386">
    <property type="entry name" value="MCP_signal"/>
    <property type="match status" value="1"/>
</dbReference>
<keyword evidence="4" id="KW-0145">Chemotaxis</keyword>
<dbReference type="SMART" id="SM00304">
    <property type="entry name" value="HAMP"/>
    <property type="match status" value="1"/>
</dbReference>
<reference evidence="16 17" key="1">
    <citation type="submission" date="2018-08" db="EMBL/GenBank/DDBJ databases">
        <title>Recombination of ecologically and evolutionarily significant loci maintains genetic cohesion in the Pseudomonas syringae species complex.</title>
        <authorList>
            <person name="Dillon M."/>
            <person name="Thakur S."/>
            <person name="Almeida R.N.D."/>
            <person name="Weir B.S."/>
            <person name="Guttman D.S."/>
        </authorList>
    </citation>
    <scope>NUCLEOTIDE SEQUENCE [LARGE SCALE GENOMIC DNA]</scope>
    <source>
        <strain evidence="15 16">ICMP 4182</strain>
        <strain evidence="14 17">ICMP 6372</strain>
    </source>
</reference>
<comment type="subcellular location">
    <subcellularLocation>
        <location evidence="1">Cell membrane</location>
        <topology evidence="1">Multi-pass membrane protein</topology>
    </subcellularLocation>
</comment>
<evidence type="ECO:0000313" key="16">
    <source>
        <dbReference type="Proteomes" id="UP000272471"/>
    </source>
</evidence>
<evidence type="ECO:0000313" key="14">
    <source>
        <dbReference type="EMBL" id="RMO33201.1"/>
    </source>
</evidence>
<evidence type="ECO:0000256" key="5">
    <source>
        <dbReference type="ARBA" id="ARBA00022692"/>
    </source>
</evidence>
<feature type="domain" description="Methyl-accepting transducer" evidence="12">
    <location>
        <begin position="423"/>
        <end position="659"/>
    </location>
</feature>
<comment type="similarity">
    <text evidence="9">Belongs to the methyl-accepting chemotaxis (MCP) protein family.</text>
</comment>
<dbReference type="PROSITE" id="PS50111">
    <property type="entry name" value="CHEMOTAXIS_TRANSDUC_2"/>
    <property type="match status" value="1"/>
</dbReference>
<dbReference type="PROSITE" id="PS50885">
    <property type="entry name" value="HAMP"/>
    <property type="match status" value="1"/>
</dbReference>
<evidence type="ECO:0000313" key="17">
    <source>
        <dbReference type="Proteomes" id="UP000273536"/>
    </source>
</evidence>
<dbReference type="Pfam" id="PF00672">
    <property type="entry name" value="HAMP"/>
    <property type="match status" value="1"/>
</dbReference>
<dbReference type="PANTHER" id="PTHR32089:SF112">
    <property type="entry name" value="LYSOZYME-LIKE PROTEIN-RELATED"/>
    <property type="match status" value="1"/>
</dbReference>
<accession>A0A0P9WGE3</accession>
<evidence type="ECO:0000256" key="1">
    <source>
        <dbReference type="ARBA" id="ARBA00004651"/>
    </source>
</evidence>
<dbReference type="SUPFAM" id="SSF58104">
    <property type="entry name" value="Methyl-accepting chemotaxis protein (MCP) signaling domain"/>
    <property type="match status" value="1"/>
</dbReference>
<proteinExistence type="inferred from homology"/>
<evidence type="ECO:0000256" key="6">
    <source>
        <dbReference type="ARBA" id="ARBA00022989"/>
    </source>
</evidence>
<evidence type="ECO:0000256" key="11">
    <source>
        <dbReference type="SAM" id="Phobius"/>
    </source>
</evidence>
<dbReference type="SMART" id="SM00283">
    <property type="entry name" value="MA"/>
    <property type="match status" value="1"/>
</dbReference>
<dbReference type="InterPro" id="IPR033479">
    <property type="entry name" value="dCache_1"/>
</dbReference>
<evidence type="ECO:0000256" key="3">
    <source>
        <dbReference type="ARBA" id="ARBA00022481"/>
    </source>
</evidence>
<evidence type="ECO:0000256" key="2">
    <source>
        <dbReference type="ARBA" id="ARBA00022475"/>
    </source>
</evidence>
<dbReference type="Proteomes" id="UP000272471">
    <property type="component" value="Unassembled WGS sequence"/>
</dbReference>
<dbReference type="Gene3D" id="1.10.287.950">
    <property type="entry name" value="Methyl-accepting chemotaxis protein"/>
    <property type="match status" value="1"/>
</dbReference>
<evidence type="ECO:0000256" key="7">
    <source>
        <dbReference type="ARBA" id="ARBA00023136"/>
    </source>
</evidence>
<comment type="caution">
    <text evidence="15">The sequence shown here is derived from an EMBL/GenBank/DDBJ whole genome shotgun (WGS) entry which is preliminary data.</text>
</comment>
<feature type="transmembrane region" description="Helical" evidence="11">
    <location>
        <begin position="340"/>
        <end position="367"/>
    </location>
</feature>
<keyword evidence="7 11" id="KW-0472">Membrane</keyword>
<organism evidence="15 16">
    <name type="scientific">Pseudomonas savastanoi pv. glycinea</name>
    <name type="common">Pseudomonas syringae pv. glycinea</name>
    <dbReference type="NCBI Taxonomy" id="318"/>
    <lineage>
        <taxon>Bacteria</taxon>
        <taxon>Pseudomonadati</taxon>
        <taxon>Pseudomonadota</taxon>
        <taxon>Gammaproteobacteria</taxon>
        <taxon>Pseudomonadales</taxon>
        <taxon>Pseudomonadaceae</taxon>
        <taxon>Pseudomonas</taxon>
    </lineage>
</organism>
<evidence type="ECO:0000256" key="10">
    <source>
        <dbReference type="PROSITE-ProRule" id="PRU00284"/>
    </source>
</evidence>
<dbReference type="Pfam" id="PF02743">
    <property type="entry name" value="dCache_1"/>
    <property type="match status" value="1"/>
</dbReference>
<dbReference type="Gene3D" id="3.30.450.20">
    <property type="entry name" value="PAS domain"/>
    <property type="match status" value="2"/>
</dbReference>
<name>A0A0P9WGE3_PSESG</name>
<evidence type="ECO:0000256" key="4">
    <source>
        <dbReference type="ARBA" id="ARBA00022500"/>
    </source>
</evidence>
<dbReference type="CDD" id="cd12912">
    <property type="entry name" value="PDC2_MCP_like"/>
    <property type="match status" value="1"/>
</dbReference>
<evidence type="ECO:0000259" key="13">
    <source>
        <dbReference type="PROSITE" id="PS50885"/>
    </source>
</evidence>
<dbReference type="GO" id="GO:0005886">
    <property type="term" value="C:plasma membrane"/>
    <property type="evidence" value="ECO:0007669"/>
    <property type="project" value="UniProtKB-SubCell"/>
</dbReference>
<protein>
    <submittedName>
        <fullName evidence="14 15">Methyl-accepting chemotaxis protein</fullName>
    </submittedName>
</protein>
<dbReference type="CDD" id="cd18773">
    <property type="entry name" value="PDC1_HK_sensor"/>
    <property type="match status" value="1"/>
</dbReference>
<dbReference type="InterPro" id="IPR004089">
    <property type="entry name" value="MCPsignal_dom"/>
</dbReference>
<feature type="domain" description="HAMP" evidence="13">
    <location>
        <begin position="364"/>
        <end position="418"/>
    </location>
</feature>
<dbReference type="AlphaFoldDB" id="A0A0P9WGE3"/>
<dbReference type="PANTHER" id="PTHR32089">
    <property type="entry name" value="METHYL-ACCEPTING CHEMOTAXIS PROTEIN MCPB"/>
    <property type="match status" value="1"/>
</dbReference>
<dbReference type="GO" id="GO:0006935">
    <property type="term" value="P:chemotaxis"/>
    <property type="evidence" value="ECO:0007669"/>
    <property type="project" value="UniProtKB-KW"/>
</dbReference>
<evidence type="ECO:0000256" key="8">
    <source>
        <dbReference type="ARBA" id="ARBA00023224"/>
    </source>
</evidence>
<feature type="transmembrane region" description="Helical" evidence="11">
    <location>
        <begin position="55"/>
        <end position="76"/>
    </location>
</feature>
<evidence type="ECO:0000259" key="12">
    <source>
        <dbReference type="PROSITE" id="PS50111"/>
    </source>
</evidence>
<evidence type="ECO:0000313" key="15">
    <source>
        <dbReference type="EMBL" id="RMQ18347.1"/>
    </source>
</evidence>
<gene>
    <name evidence="15" type="ORF">ALQ11_05462</name>
    <name evidence="14" type="ORF">ALQ42_04460</name>
</gene>
<dbReference type="FunFam" id="1.10.287.950:FF:000001">
    <property type="entry name" value="Methyl-accepting chemotaxis sensory transducer"/>
    <property type="match status" value="1"/>
</dbReference>
<dbReference type="CDD" id="cd06225">
    <property type="entry name" value="HAMP"/>
    <property type="match status" value="1"/>
</dbReference>
<keyword evidence="6 11" id="KW-1133">Transmembrane helix</keyword>
<keyword evidence="3" id="KW-0488">Methylation</keyword>
<keyword evidence="8 10" id="KW-0807">Transducer</keyword>
<dbReference type="Proteomes" id="UP000273536">
    <property type="component" value="Unassembled WGS sequence"/>
</dbReference>
<evidence type="ECO:0000256" key="9">
    <source>
        <dbReference type="ARBA" id="ARBA00029447"/>
    </source>
</evidence>
<dbReference type="GO" id="GO:0007165">
    <property type="term" value="P:signal transduction"/>
    <property type="evidence" value="ECO:0007669"/>
    <property type="project" value="UniProtKB-KW"/>
</dbReference>
<keyword evidence="2" id="KW-1003">Cell membrane</keyword>
<dbReference type="EMBL" id="RBQX01000105">
    <property type="protein sequence ID" value="RMQ18347.1"/>
    <property type="molecule type" value="Genomic_DNA"/>
</dbReference>
<sequence>MVLRHYCLLRFANRRPIKFRSQWTLSNQKHHASSSILPTTPKTYAEGLMNIKQKLTWGFAAIACIPVLVVAGLVVFNARDAAEDNFVDSSGREIRQIDNGMTQFFDAISQNVDYLARDPRIVAVKGLKNYAGADAAQIPLTDSNVRMLEIFDGFAKTHPTTAYLSVGLSDGGYASWPDDPKISKYDPRERPWYKAAIAAPGTTVRTGAYYWAPDDVSLIGTVHTVADASGAVVGVVGLDVSLKQLTELVKNIKLGQSGYLMLVEASGNVLVDPSDAKHNFKPLADLGAQYAELAKGGDGSTQIEIDGKVYMANVITSKGLGWRFIGLIERDEVMAQASSLTWLIAAIAAALAVIFAIVGATFAGVIVRPINGVADGLQEIAEGEGDLTRQLKVRGNDETATLAGWFNQFLGMIAQLMQRIGGASSDLQRAAADTSEVARNMDEAAGRQREAVELVSTAFNEMVATANEVARSCSNAASSADAGYRDVHAGQQHISEANGSVLKLSKELQQSTETMQLLEQDSKNINGILDTIRSIAEQTNLLALNAAIEAARAGDQGRGFAVVADEVRALARRTSDSTGEIDSLLGNLARRTQDVTAQMRGSLEVSHNSVECIQQARESFDKIRSSVDSIRDQNTQIATAAEEQHQVAEEINRHISQIHTDAQLVEEFAHTAQAGSDRLTDISGQLNGLVGRFKF</sequence>
<keyword evidence="5 11" id="KW-0812">Transmembrane</keyword>
<dbReference type="InterPro" id="IPR003660">
    <property type="entry name" value="HAMP_dom"/>
</dbReference>
<dbReference type="Pfam" id="PF00015">
    <property type="entry name" value="MCPsignal"/>
    <property type="match status" value="1"/>
</dbReference>
<dbReference type="EMBL" id="RBPS01000281">
    <property type="protein sequence ID" value="RMO33201.1"/>
    <property type="molecule type" value="Genomic_DNA"/>
</dbReference>